<keyword evidence="1" id="KW-1133">Transmembrane helix</keyword>
<keyword evidence="1" id="KW-0472">Membrane</keyword>
<dbReference type="EMBL" id="CP041038">
    <property type="protein sequence ID" value="QDE37200.1"/>
    <property type="molecule type" value="Genomic_DNA"/>
</dbReference>
<keyword evidence="1" id="KW-0812">Transmembrane</keyword>
<accession>A0ABX5VYV5</accession>
<keyword evidence="3" id="KW-1185">Reference proteome</keyword>
<dbReference type="Proteomes" id="UP000320536">
    <property type="component" value="Chromosome"/>
</dbReference>
<proteinExistence type="predicted"/>
<sequence length="278" mass="29399">MTTSCFSRCCPTLSNIPLCPDLTTCCDQIRLNATKLHNSISLLGDVFGILGSSTMIAKASLNPENTNTLMRLTSLENACGIAVGLNSCVDTVTLVSQLLTGAMFYEVDSATGSVKIVTKNIQKPNGEVEIVSSRILRSPLAIASKVTRLASKATGSACLLSDLKLVNLAKHAKGLGGISTGLSAISSACGAVDDVVSIVSTLRSTDFDPSYEDLVQRRVTLREKFFSLLCNFVDLVADILCLFANFAPALLGPQSALIIGSFFLMSAVLNFVQDSMSL</sequence>
<reference evidence="2 3" key="1">
    <citation type="journal article" date="2020" name="Data Brief">
        <title>Data of de novo genome assembly of the Chlamydia psittaci strain isolated from the livestock in Volga Region, Russian Federation.</title>
        <authorList>
            <person name="Feodorova V.A."/>
            <person name="Zaitsev S.S."/>
            <person name="Khizhnyakova M.A."/>
            <person name="Saltykov Y.V."/>
            <person name="Evstifeev V.V."/>
            <person name="Khusainov F.M."/>
            <person name="Yakovlev S.I."/>
            <person name="Larionova O.S."/>
            <person name="Motin V.L."/>
        </authorList>
    </citation>
    <scope>NUCLEOTIDE SEQUENCE [LARGE SCALE GENOMIC DNA]</scope>
    <source>
        <strain evidence="2 3">Rostinovo-70</strain>
    </source>
</reference>
<name>A0ABX5VYV5_9CHLA</name>
<gene>
    <name evidence="2" type="ORF">FI836_02645</name>
</gene>
<evidence type="ECO:0000256" key="1">
    <source>
        <dbReference type="SAM" id="Phobius"/>
    </source>
</evidence>
<feature type="transmembrane region" description="Helical" evidence="1">
    <location>
        <begin position="225"/>
        <end position="247"/>
    </location>
</feature>
<feature type="transmembrane region" description="Helical" evidence="1">
    <location>
        <begin position="253"/>
        <end position="272"/>
    </location>
</feature>
<evidence type="ECO:0000313" key="2">
    <source>
        <dbReference type="EMBL" id="QDE37200.1"/>
    </source>
</evidence>
<organism evidence="2 3">
    <name type="scientific">Chlamydophila parapsittaci</name>
    <dbReference type="NCBI Taxonomy" id="344886"/>
    <lineage>
        <taxon>Bacteria</taxon>
        <taxon>Pseudomonadati</taxon>
        <taxon>Chlamydiota</taxon>
        <taxon>Chlamydiia</taxon>
        <taxon>Chlamydiales</taxon>
        <taxon>Chlamydiaceae</taxon>
        <taxon>Chlamydia/Chlamydophila group</taxon>
        <taxon>Chlamydia</taxon>
    </lineage>
</organism>
<protein>
    <submittedName>
        <fullName evidence="2">Uncharacterized protein</fullName>
    </submittedName>
</protein>
<evidence type="ECO:0000313" key="3">
    <source>
        <dbReference type="Proteomes" id="UP000320536"/>
    </source>
</evidence>